<evidence type="ECO:0000313" key="6">
    <source>
        <dbReference type="EMBL" id="MEP0865775.1"/>
    </source>
</evidence>
<dbReference type="PANTHER" id="PTHR42988:SF2">
    <property type="entry name" value="CYCLIC NUCLEOTIDE PHOSPHODIESTERASE CBUA0032-RELATED"/>
    <property type="match status" value="1"/>
</dbReference>
<keyword evidence="7" id="KW-1185">Reference proteome</keyword>
<dbReference type="Gene3D" id="3.60.21.10">
    <property type="match status" value="1"/>
</dbReference>
<keyword evidence="2 6" id="KW-0378">Hydrolase</keyword>
<reference evidence="6 7" key="1">
    <citation type="submission" date="2022-04" db="EMBL/GenBank/DDBJ databases">
        <title>Positive selection, recombination, and allopatry shape intraspecific diversity of widespread and dominant cyanobacteria.</title>
        <authorList>
            <person name="Wei J."/>
            <person name="Shu W."/>
            <person name="Hu C."/>
        </authorList>
    </citation>
    <scope>NUCLEOTIDE SEQUENCE [LARGE SCALE GENOMIC DNA]</scope>
    <source>
        <strain evidence="6 7">GB2-A5</strain>
    </source>
</reference>
<dbReference type="InterPro" id="IPR004843">
    <property type="entry name" value="Calcineurin-like_PHP"/>
</dbReference>
<dbReference type="Pfam" id="PF00149">
    <property type="entry name" value="Metallophos"/>
    <property type="match status" value="1"/>
</dbReference>
<dbReference type="RefSeq" id="WP_190419600.1">
    <property type="nucleotide sequence ID" value="NZ_JAMPKK010000032.1"/>
</dbReference>
<dbReference type="InterPro" id="IPR026575">
    <property type="entry name" value="GpdQ/CpdA-like"/>
</dbReference>
<dbReference type="GO" id="GO:0004115">
    <property type="term" value="F:3',5'-cyclic-AMP phosphodiesterase activity"/>
    <property type="evidence" value="ECO:0007669"/>
    <property type="project" value="UniProtKB-EC"/>
</dbReference>
<dbReference type="SUPFAM" id="SSF56300">
    <property type="entry name" value="Metallo-dependent phosphatases"/>
    <property type="match status" value="1"/>
</dbReference>
<keyword evidence="1" id="KW-0479">Metal-binding</keyword>
<keyword evidence="3" id="KW-0408">Iron</keyword>
<feature type="domain" description="Calcineurin-like phosphoesterase" evidence="5">
    <location>
        <begin position="9"/>
        <end position="197"/>
    </location>
</feature>
<evidence type="ECO:0000256" key="1">
    <source>
        <dbReference type="ARBA" id="ARBA00022723"/>
    </source>
</evidence>
<evidence type="ECO:0000313" key="7">
    <source>
        <dbReference type="Proteomes" id="UP001442494"/>
    </source>
</evidence>
<dbReference type="EMBL" id="JAMPKK010000032">
    <property type="protein sequence ID" value="MEP0865775.1"/>
    <property type="molecule type" value="Genomic_DNA"/>
</dbReference>
<sequence length="265" mass="29693">MIPAKPLAIAQITDIHLFADTKKELLGLPTEKSFHAVLGQLQKLLPQLDMLLLTGDLSQDGKAESYQRLAELLSPLSIPTYWAPGNHDQPFVMQQVLKEAPISPEKSFAAGGWQFLLLDSHVSGCVHGKLSSESLVWLDTQLKLASDRPTLIGFHHPPFLVDSDWLDGSTLQNPEELFAVIDRHPQVKLVIFGHIHQEFYQRRGGVHYLGSPSTSIQFEPHSHNFSLDEVEPGFRLLNLYPDGSFETRVQRVTYVHELDLAATGY</sequence>
<dbReference type="CDD" id="cd07402">
    <property type="entry name" value="MPP_GpdQ"/>
    <property type="match status" value="1"/>
</dbReference>
<protein>
    <submittedName>
        <fullName evidence="6">3',5'-cyclic-AMP phosphodiesterase</fullName>
        <ecNumber evidence="6">3.1.4.53</ecNumber>
    </submittedName>
</protein>
<dbReference type="InterPro" id="IPR029052">
    <property type="entry name" value="Metallo-depent_PP-like"/>
</dbReference>
<comment type="caution">
    <text evidence="6">The sequence shown here is derived from an EMBL/GenBank/DDBJ whole genome shotgun (WGS) entry which is preliminary data.</text>
</comment>
<proteinExistence type="inferred from homology"/>
<dbReference type="EC" id="3.1.4.53" evidence="6"/>
<gene>
    <name evidence="6" type="primary">cpdA</name>
    <name evidence="6" type="ORF">NDI37_15000</name>
</gene>
<evidence type="ECO:0000256" key="4">
    <source>
        <dbReference type="ARBA" id="ARBA00025742"/>
    </source>
</evidence>
<dbReference type="Proteomes" id="UP001442494">
    <property type="component" value="Unassembled WGS sequence"/>
</dbReference>
<dbReference type="InterPro" id="IPR050884">
    <property type="entry name" value="CNP_phosphodiesterase-III"/>
</dbReference>
<comment type="similarity">
    <text evidence="4">Belongs to the cyclic nucleotide phosphodiesterase class-III family.</text>
</comment>
<dbReference type="NCBIfam" id="NF008359">
    <property type="entry name" value="PRK11148.1"/>
    <property type="match status" value="1"/>
</dbReference>
<evidence type="ECO:0000259" key="5">
    <source>
        <dbReference type="Pfam" id="PF00149"/>
    </source>
</evidence>
<evidence type="ECO:0000256" key="2">
    <source>
        <dbReference type="ARBA" id="ARBA00022801"/>
    </source>
</evidence>
<name>A0ABV0JRA3_9CYAN</name>
<organism evidence="6 7">
    <name type="scientific">Funiculus sociatus GB2-A5</name>
    <dbReference type="NCBI Taxonomy" id="2933946"/>
    <lineage>
        <taxon>Bacteria</taxon>
        <taxon>Bacillati</taxon>
        <taxon>Cyanobacteriota</taxon>
        <taxon>Cyanophyceae</taxon>
        <taxon>Coleofasciculales</taxon>
        <taxon>Coleofasciculaceae</taxon>
        <taxon>Funiculus</taxon>
    </lineage>
</organism>
<accession>A0ABV0JRA3</accession>
<evidence type="ECO:0000256" key="3">
    <source>
        <dbReference type="ARBA" id="ARBA00023004"/>
    </source>
</evidence>
<dbReference type="PANTHER" id="PTHR42988">
    <property type="entry name" value="PHOSPHOHYDROLASE"/>
    <property type="match status" value="1"/>
</dbReference>